<organism evidence="2 3">
    <name type="scientific">Microcella humidisoli</name>
    <dbReference type="NCBI Taxonomy" id="2963406"/>
    <lineage>
        <taxon>Bacteria</taxon>
        <taxon>Bacillati</taxon>
        <taxon>Actinomycetota</taxon>
        <taxon>Actinomycetes</taxon>
        <taxon>Micrococcales</taxon>
        <taxon>Microbacteriaceae</taxon>
        <taxon>Microcella</taxon>
    </lineage>
</organism>
<sequence>MGEKSARKNSPKTAAAKTLKEKRVAKADKKASNGRSQNSDAVTNATHK</sequence>
<protein>
    <submittedName>
        <fullName evidence="2">Uncharacterized protein</fullName>
    </submittedName>
</protein>
<dbReference type="EMBL" id="CP101497">
    <property type="protein sequence ID" value="UTT63325.1"/>
    <property type="molecule type" value="Genomic_DNA"/>
</dbReference>
<feature type="compositionally biased region" description="Polar residues" evidence="1">
    <location>
        <begin position="33"/>
        <end position="48"/>
    </location>
</feature>
<dbReference type="Proteomes" id="UP001060039">
    <property type="component" value="Chromosome"/>
</dbReference>
<evidence type="ECO:0000256" key="1">
    <source>
        <dbReference type="SAM" id="MobiDB-lite"/>
    </source>
</evidence>
<evidence type="ECO:0000313" key="3">
    <source>
        <dbReference type="Proteomes" id="UP001060039"/>
    </source>
</evidence>
<evidence type="ECO:0000313" key="2">
    <source>
        <dbReference type="EMBL" id="UTT63325.1"/>
    </source>
</evidence>
<reference evidence="2" key="1">
    <citation type="submission" date="2022-07" db="EMBL/GenBank/DDBJ databases">
        <title>Taxonomic analysis of Microcella humidisoli nov. sp., isolated from riverside soil.</title>
        <authorList>
            <person name="Molina K.M."/>
            <person name="Kim S.B."/>
        </authorList>
    </citation>
    <scope>NUCLEOTIDE SEQUENCE</scope>
    <source>
        <strain evidence="2">MMS21-STM10</strain>
    </source>
</reference>
<keyword evidence="3" id="KW-1185">Reference proteome</keyword>
<gene>
    <name evidence="2" type="ORF">NNL39_04270</name>
</gene>
<feature type="region of interest" description="Disordered" evidence="1">
    <location>
        <begin position="1"/>
        <end position="48"/>
    </location>
</feature>
<accession>A0ABY5FYD4</accession>
<name>A0ABY5FYD4_9MICO</name>
<dbReference type="RefSeq" id="WP_255160457.1">
    <property type="nucleotide sequence ID" value="NZ_CP101497.1"/>
</dbReference>
<proteinExistence type="predicted"/>
<feature type="compositionally biased region" description="Basic and acidic residues" evidence="1">
    <location>
        <begin position="18"/>
        <end position="31"/>
    </location>
</feature>